<sequence>MTQFLDISPAPMPMQQITTPFWALVDVGLLFAVMLVSSDALIYLGFGQSLIWLLCYALTLLRVLMNWPLVFEMLMRNKVLFAYPLTCLASVVWSQAPAETMVSAFQLTITFLIASYLGWRYSLDVIVKAVVVVLSITVALSLLHWASGVFPWKVYSNAGGLVGIYSHKNMLGQRALFCALAITATLLMARWQTSLPFKAAAFLSLGGTVLALALSRSMTSVLLLPPMVALFIILSRRHIPSQLFTALAILSGLAIALVPAALVMAGIDPVQTVLDSVGKDATLTGRTQLWSVAADVSQEHPIFGVGYSAFWAAPEFAYERLLTQHAGATTSVSFHNFIMEILVGCGWLGVLSILAILLTSWSRLRIYLARYQSVSAALGLTILAAVVITSLLGPSFYRGHEFMIVLIIAITVSAQEDMRQYKKHFYPRFPVQASGRRDPLKPIETDPITSTSHSY</sequence>
<feature type="transmembrane region" description="Helical" evidence="6">
    <location>
        <begin position="102"/>
        <end position="119"/>
    </location>
</feature>
<keyword evidence="3 6" id="KW-1133">Transmembrane helix</keyword>
<dbReference type="AlphaFoldDB" id="A0A1M4N1A2"/>
<protein>
    <submittedName>
        <fullName evidence="8">Putative exopolysaccharide production protein ExoQ</fullName>
    </submittedName>
</protein>
<evidence type="ECO:0000256" key="2">
    <source>
        <dbReference type="ARBA" id="ARBA00022692"/>
    </source>
</evidence>
<dbReference type="PANTHER" id="PTHR37422:SF13">
    <property type="entry name" value="LIPOPOLYSACCHARIDE BIOSYNTHESIS PROTEIN PA4999-RELATED"/>
    <property type="match status" value="1"/>
</dbReference>
<feature type="transmembrane region" description="Helical" evidence="6">
    <location>
        <begin position="220"/>
        <end position="236"/>
    </location>
</feature>
<feature type="transmembrane region" description="Helical" evidence="6">
    <location>
        <begin position="243"/>
        <end position="267"/>
    </location>
</feature>
<name>A0A1M4N1A2_9RHOB</name>
<dbReference type="Pfam" id="PF04932">
    <property type="entry name" value="Wzy_C"/>
    <property type="match status" value="1"/>
</dbReference>
<dbReference type="EMBL" id="FMJB01000048">
    <property type="protein sequence ID" value="SCM67755.1"/>
    <property type="molecule type" value="Genomic_DNA"/>
</dbReference>
<feature type="domain" description="O-antigen ligase-related" evidence="7">
    <location>
        <begin position="203"/>
        <end position="353"/>
    </location>
</feature>
<feature type="transmembrane region" description="Helical" evidence="6">
    <location>
        <begin position="50"/>
        <end position="67"/>
    </location>
</feature>
<feature type="transmembrane region" description="Helical" evidence="6">
    <location>
        <begin position="397"/>
        <end position="414"/>
    </location>
</feature>
<evidence type="ECO:0000313" key="8">
    <source>
        <dbReference type="EMBL" id="SCM67755.1"/>
    </source>
</evidence>
<dbReference type="InterPro" id="IPR051533">
    <property type="entry name" value="WaaL-like"/>
</dbReference>
<dbReference type="PANTHER" id="PTHR37422">
    <property type="entry name" value="TEICHURONIC ACID BIOSYNTHESIS PROTEIN TUAE"/>
    <property type="match status" value="1"/>
</dbReference>
<dbReference type="InterPro" id="IPR007016">
    <property type="entry name" value="O-antigen_ligase-rel_domated"/>
</dbReference>
<evidence type="ECO:0000259" key="7">
    <source>
        <dbReference type="Pfam" id="PF04932"/>
    </source>
</evidence>
<keyword evidence="2 6" id="KW-0812">Transmembrane</keyword>
<organism evidence="8 9">
    <name type="scientific">Donghicola eburneus</name>
    <dbReference type="NCBI Taxonomy" id="393278"/>
    <lineage>
        <taxon>Bacteria</taxon>
        <taxon>Pseudomonadati</taxon>
        <taxon>Pseudomonadota</taxon>
        <taxon>Alphaproteobacteria</taxon>
        <taxon>Rhodobacterales</taxon>
        <taxon>Roseobacteraceae</taxon>
        <taxon>Donghicola</taxon>
    </lineage>
</organism>
<feature type="transmembrane region" description="Helical" evidence="6">
    <location>
        <begin position="126"/>
        <end position="150"/>
    </location>
</feature>
<feature type="transmembrane region" description="Helical" evidence="6">
    <location>
        <begin position="337"/>
        <end position="359"/>
    </location>
</feature>
<dbReference type="Proteomes" id="UP000184085">
    <property type="component" value="Unassembled WGS sequence"/>
</dbReference>
<evidence type="ECO:0000256" key="3">
    <source>
        <dbReference type="ARBA" id="ARBA00022989"/>
    </source>
</evidence>
<reference evidence="9" key="1">
    <citation type="submission" date="2016-09" db="EMBL/GenBank/DDBJ databases">
        <authorList>
            <person name="Wibberg D."/>
        </authorList>
    </citation>
    <scope>NUCLEOTIDE SEQUENCE [LARGE SCALE GENOMIC DNA]</scope>
</reference>
<feature type="transmembrane region" description="Helical" evidence="6">
    <location>
        <begin position="79"/>
        <end position="96"/>
    </location>
</feature>
<evidence type="ECO:0000256" key="6">
    <source>
        <dbReference type="SAM" id="Phobius"/>
    </source>
</evidence>
<proteinExistence type="predicted"/>
<feature type="region of interest" description="Disordered" evidence="5">
    <location>
        <begin position="436"/>
        <end position="455"/>
    </location>
</feature>
<feature type="transmembrane region" description="Helical" evidence="6">
    <location>
        <begin position="21"/>
        <end position="44"/>
    </location>
</feature>
<comment type="subcellular location">
    <subcellularLocation>
        <location evidence="1">Membrane</location>
        <topology evidence="1">Multi-pass membrane protein</topology>
    </subcellularLocation>
</comment>
<accession>A0A1M4N1A2</accession>
<dbReference type="GO" id="GO:0016020">
    <property type="term" value="C:membrane"/>
    <property type="evidence" value="ECO:0007669"/>
    <property type="project" value="UniProtKB-SubCell"/>
</dbReference>
<evidence type="ECO:0000313" key="9">
    <source>
        <dbReference type="Proteomes" id="UP000184085"/>
    </source>
</evidence>
<evidence type="ECO:0000256" key="5">
    <source>
        <dbReference type="SAM" id="MobiDB-lite"/>
    </source>
</evidence>
<keyword evidence="9" id="KW-1185">Reference proteome</keyword>
<keyword evidence="4 6" id="KW-0472">Membrane</keyword>
<gene>
    <name evidence="8" type="primary">exoQ</name>
    <name evidence="8" type="ORF">KARMA_1960</name>
</gene>
<dbReference type="RefSeq" id="WP_072706399.1">
    <property type="nucleotide sequence ID" value="NZ_FMJB01000048.1"/>
</dbReference>
<evidence type="ECO:0000256" key="4">
    <source>
        <dbReference type="ARBA" id="ARBA00023136"/>
    </source>
</evidence>
<feature type="transmembrane region" description="Helical" evidence="6">
    <location>
        <begin position="371"/>
        <end position="391"/>
    </location>
</feature>
<evidence type="ECO:0000256" key="1">
    <source>
        <dbReference type="ARBA" id="ARBA00004141"/>
    </source>
</evidence>